<dbReference type="Pfam" id="PF11645">
    <property type="entry name" value="PDDEXK_5"/>
    <property type="match status" value="1"/>
</dbReference>
<dbReference type="AlphaFoldDB" id="A0A4Q2JVR2"/>
<dbReference type="Gene3D" id="3.40.1350.10">
    <property type="match status" value="1"/>
</dbReference>
<dbReference type="InterPro" id="IPR021671">
    <property type="entry name" value="PD(D/E)XK_Endonuc"/>
</dbReference>
<dbReference type="GO" id="GO:0003676">
    <property type="term" value="F:nucleic acid binding"/>
    <property type="evidence" value="ECO:0007669"/>
    <property type="project" value="InterPro"/>
</dbReference>
<accession>A0A4Q2JVR2</accession>
<dbReference type="Proteomes" id="UP000292935">
    <property type="component" value="Unassembled WGS sequence"/>
</dbReference>
<gene>
    <name evidence="2" type="ORF">ESP57_00115</name>
</gene>
<dbReference type="RefSeq" id="WP_129230061.1">
    <property type="nucleotide sequence ID" value="NZ_SDPO01000001.1"/>
</dbReference>
<comment type="caution">
    <text evidence="2">The sequence shown here is derived from an EMBL/GenBank/DDBJ whole genome shotgun (WGS) entry which is preliminary data.</text>
</comment>
<dbReference type="OrthoDB" id="3357452at2"/>
<sequence>MKRERAYTDEQLVKAVAVSNSWRGLLRELGLVATSSGAMRSVRLQADRLGADYGHFSGQRRWAEEDLRAAVANATTWSEVGALLNLQDASVITTLKGHALRLGLDVAHLTRQQQDLPSMGFTPDLGHLSRAGSLLAASWFALCGQDVSWPLEPSRYDLLVCTEAGIRRVQVKTTTVRAGGSWKVYLSTSGRERRGYDPDEIDDFFVIDGSLAFYLIPVASVGGLHAIHLGAYQQYRQVQVAALVT</sequence>
<reference evidence="2 3" key="1">
    <citation type="submission" date="2019-01" db="EMBL/GenBank/DDBJ databases">
        <authorList>
            <person name="Li J."/>
        </authorList>
    </citation>
    <scope>NUCLEOTIDE SEQUENCE [LARGE SCALE GENOMIC DNA]</scope>
    <source>
        <strain evidence="2 3">CCUG 35506</strain>
    </source>
</reference>
<keyword evidence="3" id="KW-1185">Reference proteome</keyword>
<dbReference type="EMBL" id="SDPO01000001">
    <property type="protein sequence ID" value="RXZ50278.1"/>
    <property type="molecule type" value="Genomic_DNA"/>
</dbReference>
<proteinExistence type="predicted"/>
<feature type="domain" description="PD(D/E)XK endonuclease" evidence="1">
    <location>
        <begin position="144"/>
        <end position="224"/>
    </location>
</feature>
<evidence type="ECO:0000313" key="2">
    <source>
        <dbReference type="EMBL" id="RXZ50278.1"/>
    </source>
</evidence>
<organism evidence="2 3">
    <name type="scientific">Agromyces fucosus</name>
    <dbReference type="NCBI Taxonomy" id="41985"/>
    <lineage>
        <taxon>Bacteria</taxon>
        <taxon>Bacillati</taxon>
        <taxon>Actinomycetota</taxon>
        <taxon>Actinomycetes</taxon>
        <taxon>Micrococcales</taxon>
        <taxon>Microbacteriaceae</taxon>
        <taxon>Agromyces</taxon>
    </lineage>
</organism>
<evidence type="ECO:0000313" key="3">
    <source>
        <dbReference type="Proteomes" id="UP000292935"/>
    </source>
</evidence>
<dbReference type="InterPro" id="IPR011856">
    <property type="entry name" value="tRNA_endonuc-like_dom_sf"/>
</dbReference>
<evidence type="ECO:0000259" key="1">
    <source>
        <dbReference type="Pfam" id="PF11645"/>
    </source>
</evidence>
<protein>
    <recommendedName>
        <fullName evidence="1">PD(D/E)XK endonuclease domain-containing protein</fullName>
    </recommendedName>
</protein>
<name>A0A4Q2JVR2_9MICO</name>